<sequence length="428" mass="45926">MKKLALHWKILIGMVLGIIIGLIFAKLDWGPQFIKEWVKPFGQIFINLLKLIAIPLVIVSLAKGITDLRDLAALSRIGGRTILIYLMTTVTAVILGLFLVNYFQPGSNVSPETLTELSKDYTSDMSRRLDVVESQERKGPLSFLVGLVPSNVIGAAGNNANMLQIIFVTVFFSISLLLLPADRQKPMKKLIDAGNTVMMKTVDVIMLFAPYAVLALLASLIVETTNGELFVALLSYSALLMFGMLILVLLYALIVKLFTKKPFGFFLKGMFPAQLVALSTSSSMATLPVTMECVEDNLGVEKEISSFVCPVGATINMDGSSLMQAIAAVFVCQVLGHDLSIADQLTIVLTGTLASIGAAAAPSAGIIMLVIVLESVGFPSEKLAVALAMILSVDRPLDMGRTVVNISGDGFVSVLVAKSLGKLKKIKA</sequence>
<dbReference type="PANTHER" id="PTHR11958:SF63">
    <property type="entry name" value="AMINO ACID TRANSPORTER"/>
    <property type="match status" value="1"/>
</dbReference>
<dbReference type="AlphaFoldDB" id="A0A6P0UPW1"/>
<feature type="transmembrane region" description="Helical" evidence="6">
    <location>
        <begin position="82"/>
        <end position="103"/>
    </location>
</feature>
<keyword evidence="2" id="KW-0813">Transport</keyword>
<accession>A0A6P0UPW1</accession>
<dbReference type="GO" id="GO:0016020">
    <property type="term" value="C:membrane"/>
    <property type="evidence" value="ECO:0007669"/>
    <property type="project" value="UniProtKB-SubCell"/>
</dbReference>
<protein>
    <submittedName>
        <fullName evidence="7">Cation:dicarboxylase symporter family transporter</fullName>
    </submittedName>
</protein>
<gene>
    <name evidence="7" type="ORF">GWK08_16195</name>
</gene>
<feature type="transmembrane region" description="Helical" evidence="6">
    <location>
        <begin position="162"/>
        <end position="181"/>
    </location>
</feature>
<feature type="transmembrane region" description="Helical" evidence="6">
    <location>
        <begin position="202"/>
        <end position="222"/>
    </location>
</feature>
<dbReference type="EMBL" id="JAABOO010000004">
    <property type="protein sequence ID" value="NER14997.1"/>
    <property type="molecule type" value="Genomic_DNA"/>
</dbReference>
<keyword evidence="5 6" id="KW-0472">Membrane</keyword>
<evidence type="ECO:0000256" key="1">
    <source>
        <dbReference type="ARBA" id="ARBA00004141"/>
    </source>
</evidence>
<evidence type="ECO:0000256" key="5">
    <source>
        <dbReference type="ARBA" id="ARBA00023136"/>
    </source>
</evidence>
<dbReference type="InterPro" id="IPR036458">
    <property type="entry name" value="Na:dicarbo_symporter_sf"/>
</dbReference>
<evidence type="ECO:0000313" key="8">
    <source>
        <dbReference type="Proteomes" id="UP000468581"/>
    </source>
</evidence>
<evidence type="ECO:0000256" key="3">
    <source>
        <dbReference type="ARBA" id="ARBA00022692"/>
    </source>
</evidence>
<comment type="caution">
    <text evidence="7">The sequence shown here is derived from an EMBL/GenBank/DDBJ whole genome shotgun (WGS) entry which is preliminary data.</text>
</comment>
<feature type="transmembrane region" description="Helical" evidence="6">
    <location>
        <begin position="347"/>
        <end position="373"/>
    </location>
</feature>
<comment type="subcellular location">
    <subcellularLocation>
        <location evidence="1">Membrane</location>
        <topology evidence="1">Multi-pass membrane protein</topology>
    </subcellularLocation>
</comment>
<dbReference type="Proteomes" id="UP000468581">
    <property type="component" value="Unassembled WGS sequence"/>
</dbReference>
<dbReference type="InterPro" id="IPR050746">
    <property type="entry name" value="DAACS"/>
</dbReference>
<feature type="transmembrane region" description="Helical" evidence="6">
    <location>
        <begin position="44"/>
        <end position="62"/>
    </location>
</feature>
<evidence type="ECO:0000256" key="2">
    <source>
        <dbReference type="ARBA" id="ARBA00022448"/>
    </source>
</evidence>
<dbReference type="Gene3D" id="1.10.3860.10">
    <property type="entry name" value="Sodium:dicarboxylate symporter"/>
    <property type="match status" value="1"/>
</dbReference>
<reference evidence="7 8" key="1">
    <citation type="submission" date="2020-01" db="EMBL/GenBank/DDBJ databases">
        <title>Leptobacterium flavescens.</title>
        <authorList>
            <person name="Wang G."/>
        </authorList>
    </citation>
    <scope>NUCLEOTIDE SEQUENCE [LARGE SCALE GENOMIC DNA]</scope>
    <source>
        <strain evidence="7 8">KCTC 22160</strain>
    </source>
</reference>
<dbReference type="Pfam" id="PF00375">
    <property type="entry name" value="SDF"/>
    <property type="match status" value="1"/>
</dbReference>
<keyword evidence="3 6" id="KW-0812">Transmembrane</keyword>
<feature type="transmembrane region" description="Helical" evidence="6">
    <location>
        <begin position="234"/>
        <end position="258"/>
    </location>
</feature>
<dbReference type="PANTHER" id="PTHR11958">
    <property type="entry name" value="SODIUM/DICARBOXYLATE SYMPORTER-RELATED"/>
    <property type="match status" value="1"/>
</dbReference>
<dbReference type="PRINTS" id="PR00173">
    <property type="entry name" value="EDTRNSPORT"/>
</dbReference>
<feature type="transmembrane region" description="Helical" evidence="6">
    <location>
        <begin position="7"/>
        <end position="24"/>
    </location>
</feature>
<keyword evidence="4 6" id="KW-1133">Transmembrane helix</keyword>
<keyword evidence="8" id="KW-1185">Reference proteome</keyword>
<evidence type="ECO:0000256" key="4">
    <source>
        <dbReference type="ARBA" id="ARBA00022989"/>
    </source>
</evidence>
<dbReference type="InterPro" id="IPR001991">
    <property type="entry name" value="Na-dicarboxylate_symporter"/>
</dbReference>
<evidence type="ECO:0000256" key="6">
    <source>
        <dbReference type="SAM" id="Phobius"/>
    </source>
</evidence>
<dbReference type="SUPFAM" id="SSF118215">
    <property type="entry name" value="Proton glutamate symport protein"/>
    <property type="match status" value="1"/>
</dbReference>
<dbReference type="GO" id="GO:0015293">
    <property type="term" value="F:symporter activity"/>
    <property type="evidence" value="ECO:0007669"/>
    <property type="project" value="InterPro"/>
</dbReference>
<evidence type="ECO:0000313" key="7">
    <source>
        <dbReference type="EMBL" id="NER14997.1"/>
    </source>
</evidence>
<dbReference type="RefSeq" id="WP_163608300.1">
    <property type="nucleotide sequence ID" value="NZ_JAABOO010000004.1"/>
</dbReference>
<name>A0A6P0UPW1_9FLAO</name>
<organism evidence="7 8">
    <name type="scientific">Leptobacterium flavescens</name>
    <dbReference type="NCBI Taxonomy" id="472055"/>
    <lineage>
        <taxon>Bacteria</taxon>
        <taxon>Pseudomonadati</taxon>
        <taxon>Bacteroidota</taxon>
        <taxon>Flavobacteriia</taxon>
        <taxon>Flavobacteriales</taxon>
        <taxon>Flavobacteriaceae</taxon>
        <taxon>Leptobacterium</taxon>
    </lineage>
</organism>
<proteinExistence type="predicted"/>